<evidence type="ECO:0000313" key="2">
    <source>
        <dbReference type="Proteomes" id="UP000000268"/>
    </source>
</evidence>
<proteinExistence type="predicted"/>
<evidence type="ECO:0000313" key="1">
    <source>
        <dbReference type="EMBL" id="ABW30805.1"/>
    </source>
</evidence>
<accession>B0C0L2</accession>
<dbReference type="KEGG" id="amr:AM1_5864"/>
<dbReference type="HOGENOM" id="CLU_3338766_0_0_3"/>
<gene>
    <name evidence="1" type="ordered locus">AM1_5864</name>
</gene>
<organism evidence="1 2">
    <name type="scientific">Acaryochloris marina (strain MBIC 11017)</name>
    <dbReference type="NCBI Taxonomy" id="329726"/>
    <lineage>
        <taxon>Bacteria</taxon>
        <taxon>Bacillati</taxon>
        <taxon>Cyanobacteriota</taxon>
        <taxon>Cyanophyceae</taxon>
        <taxon>Acaryochloridales</taxon>
        <taxon>Acaryochloridaceae</taxon>
        <taxon>Acaryochloris</taxon>
    </lineage>
</organism>
<name>B0C0L2_ACAM1</name>
<keyword evidence="2" id="KW-1185">Reference proteome</keyword>
<sequence>MQESRCVVPLSALLLVAARSALLEQAPEGQTGEGVTR</sequence>
<dbReference type="AlphaFoldDB" id="B0C0L2"/>
<dbReference type="Proteomes" id="UP000000268">
    <property type="component" value="Chromosome"/>
</dbReference>
<reference evidence="1 2" key="1">
    <citation type="journal article" date="2008" name="Proc. Natl. Acad. Sci. U.S.A.">
        <title>Niche adaptation and genome expansion in the chlorophyll d-producing cyanobacterium Acaryochloris marina.</title>
        <authorList>
            <person name="Swingley W.D."/>
            <person name="Chen M."/>
            <person name="Cheung P.C."/>
            <person name="Conrad A.L."/>
            <person name="Dejesa L.C."/>
            <person name="Hao J."/>
            <person name="Honchak B.M."/>
            <person name="Karbach L.E."/>
            <person name="Kurdoglu A."/>
            <person name="Lahiri S."/>
            <person name="Mastrian S.D."/>
            <person name="Miyashita H."/>
            <person name="Page L."/>
            <person name="Ramakrishna P."/>
            <person name="Satoh S."/>
            <person name="Sattley W.M."/>
            <person name="Shimada Y."/>
            <person name="Taylor H.L."/>
            <person name="Tomo T."/>
            <person name="Tsuchiya T."/>
            <person name="Wang Z.T."/>
            <person name="Raymond J."/>
            <person name="Mimuro M."/>
            <person name="Blankenship R.E."/>
            <person name="Touchman J.W."/>
        </authorList>
    </citation>
    <scope>NUCLEOTIDE SEQUENCE [LARGE SCALE GENOMIC DNA]</scope>
    <source>
        <strain evidence="2">MBIC 11017</strain>
    </source>
</reference>
<dbReference type="EMBL" id="CP000828">
    <property type="protein sequence ID" value="ABW30805.1"/>
    <property type="molecule type" value="Genomic_DNA"/>
</dbReference>
<protein>
    <submittedName>
        <fullName evidence="1">Uncharacterized protein</fullName>
    </submittedName>
</protein>